<organism evidence="2 3">
    <name type="scientific">Sphingopyxis macrogoltabida</name>
    <name type="common">Sphingomonas macrogoltabidus</name>
    <dbReference type="NCBI Taxonomy" id="33050"/>
    <lineage>
        <taxon>Bacteria</taxon>
        <taxon>Pseudomonadati</taxon>
        <taxon>Pseudomonadota</taxon>
        <taxon>Alphaproteobacteria</taxon>
        <taxon>Sphingomonadales</taxon>
        <taxon>Sphingomonadaceae</taxon>
        <taxon>Sphingopyxis</taxon>
    </lineage>
</organism>
<evidence type="ECO:0000259" key="1">
    <source>
        <dbReference type="Pfam" id="PF01726"/>
    </source>
</evidence>
<keyword evidence="3" id="KW-1185">Reference proteome</keyword>
<name>A0AAC8Z2A3_SPHMC</name>
<dbReference type="InterPro" id="IPR036390">
    <property type="entry name" value="WH_DNA-bd_sf"/>
</dbReference>
<dbReference type="AlphaFoldDB" id="A0AAC8Z2A3"/>
<gene>
    <name evidence="2" type="ORF">ATM17_15905</name>
</gene>
<feature type="domain" description="LexA repressor DNA-binding" evidence="1">
    <location>
        <begin position="1"/>
        <end position="61"/>
    </location>
</feature>
<evidence type="ECO:0000313" key="3">
    <source>
        <dbReference type="Proteomes" id="UP000076088"/>
    </source>
</evidence>
<protein>
    <recommendedName>
        <fullName evidence="1">LexA repressor DNA-binding domain-containing protein</fullName>
    </recommendedName>
</protein>
<dbReference type="EMBL" id="CP013344">
    <property type="protein sequence ID" value="AMU90507.1"/>
    <property type="molecule type" value="Genomic_DNA"/>
</dbReference>
<dbReference type="GO" id="GO:0006508">
    <property type="term" value="P:proteolysis"/>
    <property type="evidence" value="ECO:0007669"/>
    <property type="project" value="InterPro"/>
</dbReference>
<dbReference type="RefSeq" id="WP_054729482.1">
    <property type="nucleotide sequence ID" value="NZ_CP009429.1"/>
</dbReference>
<sequence>MTDNQVQLLDFIRVRIETKGAAPNYDEMVEHTGRGRQAIFDDIDALERDGHLVKVPGRPRGLRLSYRTLVDVPTDALRAELARREAAI</sequence>
<dbReference type="GO" id="GO:0004252">
    <property type="term" value="F:serine-type endopeptidase activity"/>
    <property type="evidence" value="ECO:0007669"/>
    <property type="project" value="InterPro"/>
</dbReference>
<proteinExistence type="predicted"/>
<dbReference type="Gene3D" id="1.10.10.10">
    <property type="entry name" value="Winged helix-like DNA-binding domain superfamily/Winged helix DNA-binding domain"/>
    <property type="match status" value="1"/>
</dbReference>
<dbReference type="Proteomes" id="UP000076088">
    <property type="component" value="Chromosome"/>
</dbReference>
<reference evidence="2 3" key="2">
    <citation type="journal article" date="2016" name="Genome Announc.">
        <title>Complete Genome Sequence of Sphingopyxis macrogoltabida Strain 203N (NBRC 111659), a Polyethylene Glycol Degrader.</title>
        <authorList>
            <person name="Ohtsubo Y."/>
            <person name="Nonoyama S."/>
            <person name="Nagata Y."/>
            <person name="Numata M."/>
            <person name="Tsuchikane K."/>
            <person name="Hosoyama A."/>
            <person name="Yamazoe A."/>
            <person name="Tsuda M."/>
            <person name="Fujita N."/>
            <person name="Kawai F."/>
        </authorList>
    </citation>
    <scope>NUCLEOTIDE SEQUENCE [LARGE SCALE GENOMIC DNA]</scope>
    <source>
        <strain evidence="2 3">203N</strain>
    </source>
</reference>
<evidence type="ECO:0000313" key="2">
    <source>
        <dbReference type="EMBL" id="AMU90507.1"/>
    </source>
</evidence>
<dbReference type="KEGG" id="smaz:LH19_15330"/>
<dbReference type="SUPFAM" id="SSF46785">
    <property type="entry name" value="Winged helix' DNA-binding domain"/>
    <property type="match status" value="1"/>
</dbReference>
<reference evidence="3" key="1">
    <citation type="submission" date="2015-11" db="EMBL/GenBank/DDBJ databases">
        <title>Complete genome sequence of a polyethylene-glycol degrader Sphingopyxis macrogoltabida 203N (NBRC 111659).</title>
        <authorList>
            <person name="Yoshiyuki O."/>
            <person name="Shouta N."/>
            <person name="Nagata Y."/>
            <person name="Numata M."/>
            <person name="Tsuchikane K."/>
            <person name="Hosoyama A."/>
            <person name="Yamazoe A."/>
            <person name="Tsuda M."/>
            <person name="Fujita N."/>
            <person name="Kawai F."/>
        </authorList>
    </citation>
    <scope>NUCLEOTIDE SEQUENCE [LARGE SCALE GENOMIC DNA]</scope>
    <source>
        <strain evidence="3">203N</strain>
    </source>
</reference>
<accession>A0AAC8Z2A3</accession>
<dbReference type="Pfam" id="PF01726">
    <property type="entry name" value="LexA_DNA_bind"/>
    <property type="match status" value="1"/>
</dbReference>
<dbReference type="InterPro" id="IPR006199">
    <property type="entry name" value="LexA_DNA-bd_dom"/>
</dbReference>
<dbReference type="InterPro" id="IPR036388">
    <property type="entry name" value="WH-like_DNA-bd_sf"/>
</dbReference>